<reference evidence="9" key="1">
    <citation type="journal article" date="2021" name="Genome Biol. Evol.">
        <title>A High-Quality Reference Genome for a Parasitic Bivalve with Doubly Uniparental Inheritance (Bivalvia: Unionida).</title>
        <authorList>
            <person name="Smith C.H."/>
        </authorList>
    </citation>
    <scope>NUCLEOTIDE SEQUENCE</scope>
    <source>
        <strain evidence="9">CHS0354</strain>
    </source>
</reference>
<dbReference type="AlphaFoldDB" id="A0AAE0T6L8"/>
<dbReference type="InterPro" id="IPR000515">
    <property type="entry name" value="MetI-like"/>
</dbReference>
<sequence length="291" mass="33030">MSRHYSKQYKILLAPSVIMLFLWMIVPLVMTIYFSLIRYNLLYPEQNEFTGWENYEFFLTDIAFWPAVQNTLVLTGSVLFLTVVLGLLLAAMMIRAFPGRGIVRVLMISPFFIMPSVNALLWKNMMFHPVYGIFAWISQQIGLQPIDWLADYPMLSVVIIVSWNWLPFALLIFMTSLLSFDREQREAAMIDGAGALNMFRYMYIPHLSQPIAVVIMIQTIFHLSVFAEIYVTTGGGPGTDTTNLAFLIFAQALLQFDVGIASAGGLIVVILANIVAFFLIRIIGKNLMKEN</sequence>
<evidence type="ECO:0000256" key="3">
    <source>
        <dbReference type="ARBA" id="ARBA00022475"/>
    </source>
</evidence>
<dbReference type="PANTHER" id="PTHR43005">
    <property type="entry name" value="BLR7065 PROTEIN"/>
    <property type="match status" value="1"/>
</dbReference>
<evidence type="ECO:0000256" key="4">
    <source>
        <dbReference type="ARBA" id="ARBA00022692"/>
    </source>
</evidence>
<evidence type="ECO:0000313" key="9">
    <source>
        <dbReference type="EMBL" id="KAK3604133.1"/>
    </source>
</evidence>
<dbReference type="Proteomes" id="UP001195483">
    <property type="component" value="Unassembled WGS sequence"/>
</dbReference>
<feature type="domain" description="ABC transmembrane type-1" evidence="8">
    <location>
        <begin position="68"/>
        <end position="279"/>
    </location>
</feature>
<dbReference type="Gene3D" id="1.10.3720.10">
    <property type="entry name" value="MetI-like"/>
    <property type="match status" value="1"/>
</dbReference>
<feature type="transmembrane region" description="Helical" evidence="7">
    <location>
        <begin position="101"/>
        <end position="122"/>
    </location>
</feature>
<proteinExistence type="predicted"/>
<keyword evidence="2" id="KW-0813">Transport</keyword>
<feature type="transmembrane region" description="Helical" evidence="7">
    <location>
        <begin position="12"/>
        <end position="36"/>
    </location>
</feature>
<comment type="caution">
    <text evidence="9">The sequence shown here is derived from an EMBL/GenBank/DDBJ whole genome shotgun (WGS) entry which is preliminary data.</text>
</comment>
<dbReference type="EMBL" id="JAEAOA010000186">
    <property type="protein sequence ID" value="KAK3604133.1"/>
    <property type="molecule type" value="Genomic_DNA"/>
</dbReference>
<protein>
    <recommendedName>
        <fullName evidence="8">ABC transmembrane type-1 domain-containing protein</fullName>
    </recommendedName>
</protein>
<evidence type="ECO:0000256" key="2">
    <source>
        <dbReference type="ARBA" id="ARBA00022448"/>
    </source>
</evidence>
<evidence type="ECO:0000259" key="8">
    <source>
        <dbReference type="PROSITE" id="PS50928"/>
    </source>
</evidence>
<evidence type="ECO:0000313" key="10">
    <source>
        <dbReference type="Proteomes" id="UP001195483"/>
    </source>
</evidence>
<dbReference type="CDD" id="cd06261">
    <property type="entry name" value="TM_PBP2"/>
    <property type="match status" value="1"/>
</dbReference>
<evidence type="ECO:0000256" key="5">
    <source>
        <dbReference type="ARBA" id="ARBA00022989"/>
    </source>
</evidence>
<feature type="transmembrane region" description="Helical" evidence="7">
    <location>
        <begin position="258"/>
        <end position="280"/>
    </location>
</feature>
<dbReference type="Pfam" id="PF00528">
    <property type="entry name" value="BPD_transp_1"/>
    <property type="match status" value="1"/>
</dbReference>
<feature type="transmembrane region" description="Helical" evidence="7">
    <location>
        <begin position="72"/>
        <end position="94"/>
    </location>
</feature>
<dbReference type="PROSITE" id="PS50928">
    <property type="entry name" value="ABC_TM1"/>
    <property type="match status" value="1"/>
</dbReference>
<dbReference type="GO" id="GO:0005886">
    <property type="term" value="C:plasma membrane"/>
    <property type="evidence" value="ECO:0007669"/>
    <property type="project" value="UniProtKB-SubCell"/>
</dbReference>
<keyword evidence="10" id="KW-1185">Reference proteome</keyword>
<evidence type="ECO:0000256" key="6">
    <source>
        <dbReference type="ARBA" id="ARBA00023136"/>
    </source>
</evidence>
<reference evidence="9" key="3">
    <citation type="submission" date="2023-05" db="EMBL/GenBank/DDBJ databases">
        <authorList>
            <person name="Smith C.H."/>
        </authorList>
    </citation>
    <scope>NUCLEOTIDE SEQUENCE</scope>
    <source>
        <strain evidence="9">CHS0354</strain>
        <tissue evidence="9">Mantle</tissue>
    </source>
</reference>
<reference evidence="9" key="2">
    <citation type="journal article" date="2021" name="Genome Biol. Evol.">
        <title>Developing a high-quality reference genome for a parasitic bivalve with doubly uniparental inheritance (Bivalvia: Unionida).</title>
        <authorList>
            <person name="Smith C.H."/>
        </authorList>
    </citation>
    <scope>NUCLEOTIDE SEQUENCE</scope>
    <source>
        <strain evidence="9">CHS0354</strain>
        <tissue evidence="9">Mantle</tissue>
    </source>
</reference>
<feature type="transmembrane region" description="Helical" evidence="7">
    <location>
        <begin position="154"/>
        <end position="180"/>
    </location>
</feature>
<feature type="transmembrane region" description="Helical" evidence="7">
    <location>
        <begin position="201"/>
        <end position="221"/>
    </location>
</feature>
<keyword evidence="5 7" id="KW-1133">Transmembrane helix</keyword>
<evidence type="ECO:0000256" key="1">
    <source>
        <dbReference type="ARBA" id="ARBA00004651"/>
    </source>
</evidence>
<dbReference type="PANTHER" id="PTHR43005:SF2">
    <property type="entry name" value="INTEGRAL MEMBRANE SUGAR TRANSPORT PROTEIN"/>
    <property type="match status" value="1"/>
</dbReference>
<keyword evidence="4 7" id="KW-0812">Transmembrane</keyword>
<organism evidence="9 10">
    <name type="scientific">Potamilus streckersoni</name>
    <dbReference type="NCBI Taxonomy" id="2493646"/>
    <lineage>
        <taxon>Eukaryota</taxon>
        <taxon>Metazoa</taxon>
        <taxon>Spiralia</taxon>
        <taxon>Lophotrochozoa</taxon>
        <taxon>Mollusca</taxon>
        <taxon>Bivalvia</taxon>
        <taxon>Autobranchia</taxon>
        <taxon>Heteroconchia</taxon>
        <taxon>Palaeoheterodonta</taxon>
        <taxon>Unionida</taxon>
        <taxon>Unionoidea</taxon>
        <taxon>Unionidae</taxon>
        <taxon>Ambleminae</taxon>
        <taxon>Lampsilini</taxon>
        <taxon>Potamilus</taxon>
    </lineage>
</organism>
<evidence type="ECO:0000256" key="7">
    <source>
        <dbReference type="SAM" id="Phobius"/>
    </source>
</evidence>
<dbReference type="InterPro" id="IPR035906">
    <property type="entry name" value="MetI-like_sf"/>
</dbReference>
<comment type="subcellular location">
    <subcellularLocation>
        <location evidence="1">Cell membrane</location>
        <topology evidence="1">Multi-pass membrane protein</topology>
    </subcellularLocation>
</comment>
<name>A0AAE0T6L8_9BIVA</name>
<gene>
    <name evidence="9" type="ORF">CHS0354_001940</name>
</gene>
<keyword evidence="3" id="KW-1003">Cell membrane</keyword>
<dbReference type="SUPFAM" id="SSF161098">
    <property type="entry name" value="MetI-like"/>
    <property type="match status" value="1"/>
</dbReference>
<dbReference type="GO" id="GO:0055085">
    <property type="term" value="P:transmembrane transport"/>
    <property type="evidence" value="ECO:0007669"/>
    <property type="project" value="InterPro"/>
</dbReference>
<keyword evidence="6 7" id="KW-0472">Membrane</keyword>
<accession>A0AAE0T6L8</accession>